<comment type="subcellular location">
    <subcellularLocation>
        <location evidence="1">Secreted</location>
    </subcellularLocation>
</comment>
<dbReference type="SUPFAM" id="SSF57501">
    <property type="entry name" value="Cystine-knot cytokines"/>
    <property type="match status" value="1"/>
</dbReference>
<evidence type="ECO:0000256" key="2">
    <source>
        <dbReference type="ARBA" id="ARBA00007236"/>
    </source>
</evidence>
<protein>
    <submittedName>
        <fullName evidence="7">Interleukin 17-like protein</fullName>
    </submittedName>
</protein>
<dbReference type="Gene3D" id="2.10.90.10">
    <property type="entry name" value="Cystine-knot cytokines"/>
    <property type="match status" value="1"/>
</dbReference>
<dbReference type="GO" id="GO:0005125">
    <property type="term" value="F:cytokine activity"/>
    <property type="evidence" value="ECO:0007669"/>
    <property type="project" value="InterPro"/>
</dbReference>
<name>A0A210Q752_MIZYE</name>
<dbReference type="InterPro" id="IPR029034">
    <property type="entry name" value="Cystine-knot_cytokine"/>
</dbReference>
<dbReference type="OrthoDB" id="10487729at2759"/>
<evidence type="ECO:0000256" key="3">
    <source>
        <dbReference type="ARBA" id="ARBA00022525"/>
    </source>
</evidence>
<dbReference type="AlphaFoldDB" id="A0A210Q752"/>
<feature type="compositionally biased region" description="Polar residues" evidence="5">
    <location>
        <begin position="300"/>
        <end position="313"/>
    </location>
</feature>
<keyword evidence="8" id="KW-1185">Reference proteome</keyword>
<dbReference type="InterPro" id="IPR010345">
    <property type="entry name" value="IL-17_fam"/>
</dbReference>
<accession>A0A210Q752</accession>
<evidence type="ECO:0000256" key="1">
    <source>
        <dbReference type="ARBA" id="ARBA00004613"/>
    </source>
</evidence>
<evidence type="ECO:0000256" key="5">
    <source>
        <dbReference type="SAM" id="MobiDB-lite"/>
    </source>
</evidence>
<sequence length="360" mass="41814">MTLLRVLQISLFLTIARGDPLPTRQECREPDDDYLSLMRRSVLEDFVYMSEAHVQIDEVTKQDEQNCPPRSLLSSQNSFSLCPTYQELDRDERRTPSDILQNRCRCERCAMRRRRHHKYICESVYRYIPVIMRVGCTNGIYDYMIAEQKVSVACVCKEKPKSKLGNRTVVSTEQMMEQYGSSDGESISETEKMATNNENAKLLRPELKKMSEVLESLVSVLDSNQNEIDMEEIQEHQRAESSPETEKMPKTFVPIEDAVDTNEDVQDNQPEIPILDTEKMPEIYSSREDIMESAEHNTEEMSPNQRDMTSNPTEKMPQDFQPVNAQPHNAFIPDNQKMPTDFEHIHEHGTHFTSHERMPK</sequence>
<evidence type="ECO:0000313" key="7">
    <source>
        <dbReference type="EMBL" id="OWF44551.1"/>
    </source>
</evidence>
<feature type="region of interest" description="Disordered" evidence="5">
    <location>
        <begin position="295"/>
        <end position="337"/>
    </location>
</feature>
<proteinExistence type="inferred from homology"/>
<evidence type="ECO:0000256" key="6">
    <source>
        <dbReference type="SAM" id="SignalP"/>
    </source>
</evidence>
<comment type="similarity">
    <text evidence="2">Belongs to the IL-17 family.</text>
</comment>
<comment type="caution">
    <text evidence="7">The sequence shown here is derived from an EMBL/GenBank/DDBJ whole genome shotgun (WGS) entry which is preliminary data.</text>
</comment>
<evidence type="ECO:0000313" key="8">
    <source>
        <dbReference type="Proteomes" id="UP000242188"/>
    </source>
</evidence>
<organism evidence="7 8">
    <name type="scientific">Mizuhopecten yessoensis</name>
    <name type="common">Japanese scallop</name>
    <name type="synonym">Patinopecten yessoensis</name>
    <dbReference type="NCBI Taxonomy" id="6573"/>
    <lineage>
        <taxon>Eukaryota</taxon>
        <taxon>Metazoa</taxon>
        <taxon>Spiralia</taxon>
        <taxon>Lophotrochozoa</taxon>
        <taxon>Mollusca</taxon>
        <taxon>Bivalvia</taxon>
        <taxon>Autobranchia</taxon>
        <taxon>Pteriomorphia</taxon>
        <taxon>Pectinida</taxon>
        <taxon>Pectinoidea</taxon>
        <taxon>Pectinidae</taxon>
        <taxon>Mizuhopecten</taxon>
    </lineage>
</organism>
<keyword evidence="3" id="KW-0964">Secreted</keyword>
<evidence type="ECO:0000256" key="4">
    <source>
        <dbReference type="ARBA" id="ARBA00022729"/>
    </source>
</evidence>
<dbReference type="Pfam" id="PF06083">
    <property type="entry name" value="IL17"/>
    <property type="match status" value="1"/>
</dbReference>
<feature type="chain" id="PRO_5012781182" evidence="6">
    <location>
        <begin position="19"/>
        <end position="360"/>
    </location>
</feature>
<gene>
    <name evidence="7" type="ORF">KP79_PYT17855</name>
</gene>
<dbReference type="GO" id="GO:0005576">
    <property type="term" value="C:extracellular region"/>
    <property type="evidence" value="ECO:0007669"/>
    <property type="project" value="UniProtKB-SubCell"/>
</dbReference>
<reference evidence="7 8" key="1">
    <citation type="journal article" date="2017" name="Nat. Ecol. Evol.">
        <title>Scallop genome provides insights into evolution of bilaterian karyotype and development.</title>
        <authorList>
            <person name="Wang S."/>
            <person name="Zhang J."/>
            <person name="Jiao W."/>
            <person name="Li J."/>
            <person name="Xun X."/>
            <person name="Sun Y."/>
            <person name="Guo X."/>
            <person name="Huan P."/>
            <person name="Dong B."/>
            <person name="Zhang L."/>
            <person name="Hu X."/>
            <person name="Sun X."/>
            <person name="Wang J."/>
            <person name="Zhao C."/>
            <person name="Wang Y."/>
            <person name="Wang D."/>
            <person name="Huang X."/>
            <person name="Wang R."/>
            <person name="Lv J."/>
            <person name="Li Y."/>
            <person name="Zhang Z."/>
            <person name="Liu B."/>
            <person name="Lu W."/>
            <person name="Hui Y."/>
            <person name="Liang J."/>
            <person name="Zhou Z."/>
            <person name="Hou R."/>
            <person name="Li X."/>
            <person name="Liu Y."/>
            <person name="Li H."/>
            <person name="Ning X."/>
            <person name="Lin Y."/>
            <person name="Zhao L."/>
            <person name="Xing Q."/>
            <person name="Dou J."/>
            <person name="Li Y."/>
            <person name="Mao J."/>
            <person name="Guo H."/>
            <person name="Dou H."/>
            <person name="Li T."/>
            <person name="Mu C."/>
            <person name="Jiang W."/>
            <person name="Fu Q."/>
            <person name="Fu X."/>
            <person name="Miao Y."/>
            <person name="Liu J."/>
            <person name="Yu Q."/>
            <person name="Li R."/>
            <person name="Liao H."/>
            <person name="Li X."/>
            <person name="Kong Y."/>
            <person name="Jiang Z."/>
            <person name="Chourrout D."/>
            <person name="Li R."/>
            <person name="Bao Z."/>
        </authorList>
    </citation>
    <scope>NUCLEOTIDE SEQUENCE [LARGE SCALE GENOMIC DNA]</scope>
    <source>
        <strain evidence="7 8">PY_sf001</strain>
    </source>
</reference>
<feature type="signal peptide" evidence="6">
    <location>
        <begin position="1"/>
        <end position="18"/>
    </location>
</feature>
<keyword evidence="4 6" id="KW-0732">Signal</keyword>
<dbReference type="EMBL" id="NEDP02004753">
    <property type="protein sequence ID" value="OWF44551.1"/>
    <property type="molecule type" value="Genomic_DNA"/>
</dbReference>
<dbReference type="Proteomes" id="UP000242188">
    <property type="component" value="Unassembled WGS sequence"/>
</dbReference>